<keyword evidence="3 7" id="KW-0812">Transmembrane</keyword>
<proteinExistence type="predicted"/>
<keyword evidence="4 7" id="KW-1133">Transmembrane helix</keyword>
<dbReference type="Pfam" id="PF01810">
    <property type="entry name" value="LysE"/>
    <property type="match status" value="1"/>
</dbReference>
<keyword evidence="2" id="KW-1003">Cell membrane</keyword>
<organism evidence="8">
    <name type="scientific">Serratia marcescens</name>
    <dbReference type="NCBI Taxonomy" id="615"/>
    <lineage>
        <taxon>Bacteria</taxon>
        <taxon>Pseudomonadati</taxon>
        <taxon>Pseudomonadota</taxon>
        <taxon>Gammaproteobacteria</taxon>
        <taxon>Enterobacterales</taxon>
        <taxon>Yersiniaceae</taxon>
        <taxon>Serratia</taxon>
    </lineage>
</organism>
<keyword evidence="5 7" id="KW-0472">Membrane</keyword>
<feature type="transmembrane region" description="Helical" evidence="7">
    <location>
        <begin position="20"/>
        <end position="40"/>
    </location>
</feature>
<accession>A0A939SRC1</accession>
<dbReference type="GO" id="GO:0005886">
    <property type="term" value="C:plasma membrane"/>
    <property type="evidence" value="ECO:0007669"/>
    <property type="project" value="UniProtKB-SubCell"/>
</dbReference>
<evidence type="ECO:0000256" key="6">
    <source>
        <dbReference type="SAM" id="MobiDB-lite"/>
    </source>
</evidence>
<evidence type="ECO:0000256" key="4">
    <source>
        <dbReference type="ARBA" id="ARBA00022989"/>
    </source>
</evidence>
<dbReference type="AlphaFoldDB" id="A0A939SRC1"/>
<dbReference type="GO" id="GO:0006865">
    <property type="term" value="P:amino acid transport"/>
    <property type="evidence" value="ECO:0007669"/>
    <property type="project" value="InterPro"/>
</dbReference>
<evidence type="ECO:0000313" key="8">
    <source>
        <dbReference type="EMBL" id="MBO2007106.1"/>
    </source>
</evidence>
<reference evidence="8" key="1">
    <citation type="submission" date="2021-03" db="EMBL/GenBank/DDBJ databases">
        <title>Molecular epidemiology and mechanisms of colistin and carbapenem resistance in Enterobacteriaceae from clinical isolates, the environment and porcine samples in Pretoria, South Africa.</title>
        <authorList>
            <person name="Bogoshi D."/>
            <person name="Mbelle N.M."/>
            <person name="Naidoo V."/>
            <person name="Osei Sekyere J."/>
        </authorList>
    </citation>
    <scope>NUCLEOTIDE SEQUENCE</scope>
    <source>
        <strain evidence="8">C080</strain>
    </source>
</reference>
<dbReference type="EMBL" id="JAGETR010000102">
    <property type="protein sequence ID" value="MBO2007106.1"/>
    <property type="molecule type" value="Genomic_DNA"/>
</dbReference>
<comment type="subcellular location">
    <subcellularLocation>
        <location evidence="1">Cell membrane</location>
        <topology evidence="1">Multi-pass membrane protein</topology>
    </subcellularLocation>
</comment>
<evidence type="ECO:0000256" key="3">
    <source>
        <dbReference type="ARBA" id="ARBA00022692"/>
    </source>
</evidence>
<gene>
    <name evidence="8" type="ORF">J4732_15800</name>
</gene>
<sequence>MRLYRRGFADPHHAVPVYPGAFLGAIYLLFLGAKILYATFVQKAQAQQQQIEGGHSILQVADAEPDQPESYSVLRVVLRAVHRLQLRAHGLSFTILALILEAVSFIYMSTLIFSGAMLAHFFNHRERLGEARQRPDRPAVLGFATRLATLSSIPPGRRAGRGLPFRHGKMTRRANRMSGRPKPPLSR</sequence>
<feature type="transmembrane region" description="Helical" evidence="7">
    <location>
        <begin position="93"/>
        <end position="122"/>
    </location>
</feature>
<dbReference type="InterPro" id="IPR001123">
    <property type="entry name" value="LeuE-type"/>
</dbReference>
<evidence type="ECO:0000256" key="2">
    <source>
        <dbReference type="ARBA" id="ARBA00022475"/>
    </source>
</evidence>
<feature type="compositionally biased region" description="Basic residues" evidence="6">
    <location>
        <begin position="158"/>
        <end position="175"/>
    </location>
</feature>
<evidence type="ECO:0000256" key="1">
    <source>
        <dbReference type="ARBA" id="ARBA00004651"/>
    </source>
</evidence>
<evidence type="ECO:0000256" key="5">
    <source>
        <dbReference type="ARBA" id="ARBA00023136"/>
    </source>
</evidence>
<comment type="caution">
    <text evidence="8">The sequence shown here is derived from an EMBL/GenBank/DDBJ whole genome shotgun (WGS) entry which is preliminary data.</text>
</comment>
<evidence type="ECO:0000256" key="7">
    <source>
        <dbReference type="SAM" id="Phobius"/>
    </source>
</evidence>
<feature type="region of interest" description="Disordered" evidence="6">
    <location>
        <begin position="156"/>
        <end position="187"/>
    </location>
</feature>
<name>A0A939SRC1_SERMA</name>
<protein>
    <submittedName>
        <fullName evidence="8">LysE family transporter</fullName>
    </submittedName>
</protein>